<protein>
    <recommendedName>
        <fullName evidence="2">DNA-repair protein Xrcc1 N-terminal domain-containing protein</fullName>
    </recommendedName>
</protein>
<evidence type="ECO:0000313" key="3">
    <source>
        <dbReference type="EMBL" id="KAF0720846.1"/>
    </source>
</evidence>
<dbReference type="GO" id="GO:0042073">
    <property type="term" value="P:intraciliary transport"/>
    <property type="evidence" value="ECO:0007669"/>
    <property type="project" value="InterPro"/>
</dbReference>
<feature type="compositionally biased region" description="Polar residues" evidence="1">
    <location>
        <begin position="1"/>
        <end position="11"/>
    </location>
</feature>
<comment type="caution">
    <text evidence="3">The sequence shown here is derived from an EMBL/GenBank/DDBJ whole genome shotgun (WGS) entry which is preliminary data.</text>
</comment>
<dbReference type="GO" id="GO:0000012">
    <property type="term" value="P:single strand break repair"/>
    <property type="evidence" value="ECO:0007669"/>
    <property type="project" value="InterPro"/>
</dbReference>
<dbReference type="SUPFAM" id="SSF49785">
    <property type="entry name" value="Galactose-binding domain-like"/>
    <property type="match status" value="1"/>
</dbReference>
<proteinExistence type="predicted"/>
<name>A0A6A4ZVB3_APHAT</name>
<dbReference type="InterPro" id="IPR008979">
    <property type="entry name" value="Galactose-bd-like_sf"/>
</dbReference>
<feature type="domain" description="DNA-repair protein Xrcc1 N-terminal" evidence="2">
    <location>
        <begin position="4"/>
        <end position="55"/>
    </location>
</feature>
<feature type="non-terminal residue" evidence="3">
    <location>
        <position position="1"/>
    </location>
</feature>
<dbReference type="VEuPathDB" id="FungiDB:H257_11836"/>
<reference evidence="3 4" key="1">
    <citation type="submission" date="2019-06" db="EMBL/GenBank/DDBJ databases">
        <title>Genomics analysis of Aphanomyces spp. identifies a new class of oomycete effector associated with host adaptation.</title>
        <authorList>
            <person name="Gaulin E."/>
        </authorList>
    </citation>
    <scope>NUCLEOTIDE SEQUENCE [LARGE SCALE GENOMIC DNA]</scope>
    <source>
        <strain evidence="3 4">E</strain>
    </source>
</reference>
<feature type="region of interest" description="Disordered" evidence="1">
    <location>
        <begin position="1"/>
        <end position="23"/>
    </location>
</feature>
<sequence>VEGAQVTSATSFDPKFPPSNVLDGDTGTKWATCGLYPQEIIVQLATTSVISKVKTWTTNGTTTQAFIMIWSAIVLG</sequence>
<evidence type="ECO:0000256" key="1">
    <source>
        <dbReference type="SAM" id="MobiDB-lite"/>
    </source>
</evidence>
<evidence type="ECO:0000259" key="2">
    <source>
        <dbReference type="Pfam" id="PF01834"/>
    </source>
</evidence>
<dbReference type="GO" id="GO:0005929">
    <property type="term" value="C:cilium"/>
    <property type="evidence" value="ECO:0007669"/>
    <property type="project" value="TreeGrafter"/>
</dbReference>
<dbReference type="EMBL" id="VJMI01016248">
    <property type="protein sequence ID" value="KAF0720846.1"/>
    <property type="molecule type" value="Genomic_DNA"/>
</dbReference>
<dbReference type="InterPro" id="IPR002706">
    <property type="entry name" value="Xrcc1_N"/>
</dbReference>
<dbReference type="PANTHER" id="PTHR33906">
    <property type="entry name" value="INTRAFLAGELLAR TRANSPORT PROTEIN 25 HOMOLOG"/>
    <property type="match status" value="1"/>
</dbReference>
<dbReference type="GO" id="GO:0030992">
    <property type="term" value="C:intraciliary transport particle B"/>
    <property type="evidence" value="ECO:0007669"/>
    <property type="project" value="InterPro"/>
</dbReference>
<dbReference type="PANTHER" id="PTHR33906:SF1">
    <property type="entry name" value="INTRAFLAGELLAR TRANSPORT PROTEIN 25 HOMOLOG"/>
    <property type="match status" value="1"/>
</dbReference>
<organism evidence="3 4">
    <name type="scientific">Aphanomyces astaci</name>
    <name type="common">Crayfish plague agent</name>
    <dbReference type="NCBI Taxonomy" id="112090"/>
    <lineage>
        <taxon>Eukaryota</taxon>
        <taxon>Sar</taxon>
        <taxon>Stramenopiles</taxon>
        <taxon>Oomycota</taxon>
        <taxon>Saprolegniomycetes</taxon>
        <taxon>Saprolegniales</taxon>
        <taxon>Verrucalvaceae</taxon>
        <taxon>Aphanomyces</taxon>
    </lineage>
</organism>
<gene>
    <name evidence="3" type="ORF">AaE_010269</name>
</gene>
<dbReference type="InterPro" id="IPR033558">
    <property type="entry name" value="IFT25"/>
</dbReference>
<accession>A0A6A4ZVB3</accession>
<dbReference type="GO" id="GO:0005634">
    <property type="term" value="C:nucleus"/>
    <property type="evidence" value="ECO:0007669"/>
    <property type="project" value="InterPro"/>
</dbReference>
<dbReference type="GO" id="GO:0003684">
    <property type="term" value="F:damaged DNA binding"/>
    <property type="evidence" value="ECO:0007669"/>
    <property type="project" value="InterPro"/>
</dbReference>
<evidence type="ECO:0000313" key="4">
    <source>
        <dbReference type="Proteomes" id="UP000469452"/>
    </source>
</evidence>
<dbReference type="Proteomes" id="UP000469452">
    <property type="component" value="Unassembled WGS sequence"/>
</dbReference>
<dbReference type="AlphaFoldDB" id="A0A6A4ZVB3"/>
<dbReference type="Gene3D" id="2.60.120.260">
    <property type="entry name" value="Galactose-binding domain-like"/>
    <property type="match status" value="1"/>
</dbReference>
<dbReference type="Pfam" id="PF01834">
    <property type="entry name" value="XRCC1_N"/>
    <property type="match status" value="1"/>
</dbReference>